<feature type="compositionally biased region" description="Basic residues" evidence="1">
    <location>
        <begin position="105"/>
        <end position="121"/>
    </location>
</feature>
<feature type="compositionally biased region" description="Low complexity" evidence="1">
    <location>
        <begin position="84"/>
        <end position="103"/>
    </location>
</feature>
<dbReference type="Gramene" id="PVH48199">
    <property type="protein sequence ID" value="PVH48199"/>
    <property type="gene ID" value="PAHAL_4G275200"/>
</dbReference>
<evidence type="ECO:0000313" key="2">
    <source>
        <dbReference type="EMBL" id="PVH48199.1"/>
    </source>
</evidence>
<dbReference type="EMBL" id="CM008049">
    <property type="protein sequence ID" value="PVH48199.1"/>
    <property type="molecule type" value="Genomic_DNA"/>
</dbReference>
<feature type="region of interest" description="Disordered" evidence="1">
    <location>
        <begin position="57"/>
        <end position="135"/>
    </location>
</feature>
<gene>
    <name evidence="2" type="ORF">PAHAL_4G275200</name>
</gene>
<organism evidence="2">
    <name type="scientific">Panicum hallii</name>
    <dbReference type="NCBI Taxonomy" id="206008"/>
    <lineage>
        <taxon>Eukaryota</taxon>
        <taxon>Viridiplantae</taxon>
        <taxon>Streptophyta</taxon>
        <taxon>Embryophyta</taxon>
        <taxon>Tracheophyta</taxon>
        <taxon>Spermatophyta</taxon>
        <taxon>Magnoliopsida</taxon>
        <taxon>Liliopsida</taxon>
        <taxon>Poales</taxon>
        <taxon>Poaceae</taxon>
        <taxon>PACMAD clade</taxon>
        <taxon>Panicoideae</taxon>
        <taxon>Panicodae</taxon>
        <taxon>Paniceae</taxon>
        <taxon>Panicinae</taxon>
        <taxon>Panicum</taxon>
        <taxon>Panicum sect. Panicum</taxon>
    </lineage>
</organism>
<dbReference type="Proteomes" id="UP000243499">
    <property type="component" value="Chromosome 4"/>
</dbReference>
<name>A0A2T8JE52_9POAL</name>
<dbReference type="AlphaFoldDB" id="A0A2T8JE52"/>
<feature type="compositionally biased region" description="Basic and acidic residues" evidence="1">
    <location>
        <begin position="122"/>
        <end position="135"/>
    </location>
</feature>
<proteinExistence type="predicted"/>
<feature type="region of interest" description="Disordered" evidence="1">
    <location>
        <begin position="26"/>
        <end position="45"/>
    </location>
</feature>
<sequence>MILRAQLSDGHATRDHRQILRSELSTRAAGARPTHQMHAPSSSATVLRRAAVVGAVGLARRPRPSQLLQVQPPERLDDEHAAARQRPGPRGRPPVAAAAQGPRLRAGRRHEQHHRHRRHEHRQNEPRPPHGDGHG</sequence>
<reference evidence="2" key="1">
    <citation type="submission" date="2018-04" db="EMBL/GenBank/DDBJ databases">
        <title>WGS assembly of Panicum hallii.</title>
        <authorList>
            <person name="Lovell J."/>
            <person name="Jenkins J."/>
            <person name="Lowry D."/>
            <person name="Mamidi S."/>
            <person name="Sreedasyam A."/>
            <person name="Weng X."/>
            <person name="Barry K."/>
            <person name="Bonette J."/>
            <person name="Campitelli B."/>
            <person name="Daum C."/>
            <person name="Gordon S."/>
            <person name="Gould B."/>
            <person name="Lipzen A."/>
            <person name="Macqueen A."/>
            <person name="Palacio-Mejia J."/>
            <person name="Plott C."/>
            <person name="Shakirov E."/>
            <person name="Shu S."/>
            <person name="Yoshinaga Y."/>
            <person name="Zane M."/>
            <person name="Rokhsar D."/>
            <person name="Grimwood J."/>
            <person name="Schmutz J."/>
            <person name="Juenger T."/>
        </authorList>
    </citation>
    <scope>NUCLEOTIDE SEQUENCE [LARGE SCALE GENOMIC DNA]</scope>
    <source>
        <strain evidence="2">FIL2</strain>
    </source>
</reference>
<protein>
    <submittedName>
        <fullName evidence="2">Uncharacterized protein</fullName>
    </submittedName>
</protein>
<evidence type="ECO:0000256" key="1">
    <source>
        <dbReference type="SAM" id="MobiDB-lite"/>
    </source>
</evidence>
<accession>A0A2T8JE52</accession>